<accession>A0ABQ5IQH3</accession>
<dbReference type="Gene3D" id="3.30.420.10">
    <property type="entry name" value="Ribonuclease H-like superfamily/Ribonuclease H"/>
    <property type="match status" value="1"/>
</dbReference>
<reference evidence="1" key="2">
    <citation type="submission" date="2022-01" db="EMBL/GenBank/DDBJ databases">
        <authorList>
            <person name="Yamashiro T."/>
            <person name="Shiraishi A."/>
            <person name="Satake H."/>
            <person name="Nakayama K."/>
        </authorList>
    </citation>
    <scope>NUCLEOTIDE SEQUENCE</scope>
</reference>
<keyword evidence="2" id="KW-1185">Reference proteome</keyword>
<comment type="caution">
    <text evidence="1">The sequence shown here is derived from an EMBL/GenBank/DDBJ whole genome shotgun (WGS) entry which is preliminary data.</text>
</comment>
<gene>
    <name evidence="1" type="ORF">Tco_1112855</name>
</gene>
<dbReference type="Proteomes" id="UP001151760">
    <property type="component" value="Unassembled WGS sequence"/>
</dbReference>
<dbReference type="InterPro" id="IPR012337">
    <property type="entry name" value="RNaseH-like_sf"/>
</dbReference>
<proteinExistence type="predicted"/>
<evidence type="ECO:0000313" key="2">
    <source>
        <dbReference type="Proteomes" id="UP001151760"/>
    </source>
</evidence>
<organism evidence="1 2">
    <name type="scientific">Tanacetum coccineum</name>
    <dbReference type="NCBI Taxonomy" id="301880"/>
    <lineage>
        <taxon>Eukaryota</taxon>
        <taxon>Viridiplantae</taxon>
        <taxon>Streptophyta</taxon>
        <taxon>Embryophyta</taxon>
        <taxon>Tracheophyta</taxon>
        <taxon>Spermatophyta</taxon>
        <taxon>Magnoliopsida</taxon>
        <taxon>eudicotyledons</taxon>
        <taxon>Gunneridae</taxon>
        <taxon>Pentapetalae</taxon>
        <taxon>asterids</taxon>
        <taxon>campanulids</taxon>
        <taxon>Asterales</taxon>
        <taxon>Asteraceae</taxon>
        <taxon>Asteroideae</taxon>
        <taxon>Anthemideae</taxon>
        <taxon>Anthemidinae</taxon>
        <taxon>Tanacetum</taxon>
    </lineage>
</organism>
<dbReference type="EMBL" id="BQNB010021068">
    <property type="protein sequence ID" value="GJU02517.1"/>
    <property type="molecule type" value="Genomic_DNA"/>
</dbReference>
<dbReference type="SUPFAM" id="SSF53098">
    <property type="entry name" value="Ribonuclease H-like"/>
    <property type="match status" value="1"/>
</dbReference>
<sequence>MLLRGHALPNLTAAFEELRSPIHHDGLNLQGDSTELVESPIANSVGGDAFADTCHGCFREILYNRCYDTDDKNNVSGHRFNGSCFHVSANHMRSTETLPPPPLVHMWKASSRYAPSEQKQNMPTDFARLPPTTGRVYATTRDQAAKTSVNSPGAEPLSKALYLDTCCLERVKGDSYRDVGEWLLDPVFHRGVHRSNLLRRRWGHRLRQHYGSIKVEAITKWPRPTTVTETLPSGSGGFQIYNDASKKEAQRDDGELWAIVQNVEDGKHTEFSVDDDGVVWFEDRLCVPNDQALREKFMMITESLGTRLKFSTTFHPQTDGQSERPIQTLEDMLRACALEWTYLG</sequence>
<dbReference type="InterPro" id="IPR036397">
    <property type="entry name" value="RNaseH_sf"/>
</dbReference>
<reference evidence="1" key="1">
    <citation type="journal article" date="2022" name="Int. J. Mol. Sci.">
        <title>Draft Genome of Tanacetum Coccineum: Genomic Comparison of Closely Related Tanacetum-Family Plants.</title>
        <authorList>
            <person name="Yamashiro T."/>
            <person name="Shiraishi A."/>
            <person name="Nakayama K."/>
            <person name="Satake H."/>
        </authorList>
    </citation>
    <scope>NUCLEOTIDE SEQUENCE</scope>
</reference>
<evidence type="ECO:0000313" key="1">
    <source>
        <dbReference type="EMBL" id="GJU02517.1"/>
    </source>
</evidence>
<name>A0ABQ5IQH3_9ASTR</name>
<protein>
    <submittedName>
        <fullName evidence="1">Retrotransposon protein, putative, ty3-gypsy subclass</fullName>
    </submittedName>
</protein>